<evidence type="ECO:0000313" key="4">
    <source>
        <dbReference type="Proteomes" id="UP000271010"/>
    </source>
</evidence>
<dbReference type="OrthoDB" id="883648at2"/>
<proteinExistence type="predicted"/>
<accession>A0A3M9MWF5</accession>
<comment type="caution">
    <text evidence="3">The sequence shown here is derived from an EMBL/GenBank/DDBJ whole genome shotgun (WGS) entry which is preliminary data.</text>
</comment>
<keyword evidence="2" id="KW-0732">Signal</keyword>
<evidence type="ECO:0000256" key="1">
    <source>
        <dbReference type="SAM" id="MobiDB-lite"/>
    </source>
</evidence>
<evidence type="ECO:0008006" key="5">
    <source>
        <dbReference type="Google" id="ProtNLM"/>
    </source>
</evidence>
<feature type="signal peptide" evidence="2">
    <location>
        <begin position="1"/>
        <end position="23"/>
    </location>
</feature>
<dbReference type="EMBL" id="RJJE01000009">
    <property type="protein sequence ID" value="RNI29437.1"/>
    <property type="molecule type" value="Genomic_DNA"/>
</dbReference>
<evidence type="ECO:0000313" key="3">
    <source>
        <dbReference type="EMBL" id="RNI29437.1"/>
    </source>
</evidence>
<gene>
    <name evidence="3" type="ORF">EFA69_07700</name>
</gene>
<dbReference type="RefSeq" id="WP_123132523.1">
    <property type="nucleotide sequence ID" value="NZ_RJJE01000009.1"/>
</dbReference>
<feature type="region of interest" description="Disordered" evidence="1">
    <location>
        <begin position="56"/>
        <end position="77"/>
    </location>
</feature>
<name>A0A3M9MWF5_9BACT</name>
<protein>
    <recommendedName>
        <fullName evidence="5">DUF3826 domain-containing protein</fullName>
    </recommendedName>
</protein>
<organism evidence="3 4">
    <name type="scientific">Rufibacter immobilis</name>
    <dbReference type="NCBI Taxonomy" id="1348778"/>
    <lineage>
        <taxon>Bacteria</taxon>
        <taxon>Pseudomonadati</taxon>
        <taxon>Bacteroidota</taxon>
        <taxon>Cytophagia</taxon>
        <taxon>Cytophagales</taxon>
        <taxon>Hymenobacteraceae</taxon>
        <taxon>Rufibacter</taxon>
    </lineage>
</organism>
<dbReference type="PROSITE" id="PS51257">
    <property type="entry name" value="PROKAR_LIPOPROTEIN"/>
    <property type="match status" value="1"/>
</dbReference>
<evidence type="ECO:0000256" key="2">
    <source>
        <dbReference type="SAM" id="SignalP"/>
    </source>
</evidence>
<feature type="chain" id="PRO_5018130404" description="DUF3826 domain-containing protein" evidence="2">
    <location>
        <begin position="24"/>
        <end position="223"/>
    </location>
</feature>
<sequence length="223" mass="25923">MLTRFKKLNTIGAVVLALTGAFACERTSPSNTDPNNQPRTRAEEDLAELRAWMDEKTERLDSTGPDRSEQVKEEFKQRTAQLDSRLDSLSAKSKEEYKELRRKYQNWEARNAQRTQLPLRPETLHRFHQILLGSATALDSTIPAHQIAQVYSQFVQNVRLHRDSWTASDWDYVDEIYGRLNQKEDLVENQVTAKDKIKIRALQAEYLTMETSHDAKNLYKQVK</sequence>
<dbReference type="Proteomes" id="UP000271010">
    <property type="component" value="Unassembled WGS sequence"/>
</dbReference>
<reference evidence="3 4" key="1">
    <citation type="submission" date="2018-11" db="EMBL/GenBank/DDBJ databases">
        <title>Rufibacter latericius sp. nov., isolated from water in Baiyang Lake.</title>
        <authorList>
            <person name="Yang Y."/>
        </authorList>
    </citation>
    <scope>NUCLEOTIDE SEQUENCE [LARGE SCALE GENOMIC DNA]</scope>
    <source>
        <strain evidence="3 4">MCC P1</strain>
    </source>
</reference>
<keyword evidence="4" id="KW-1185">Reference proteome</keyword>
<dbReference type="AlphaFoldDB" id="A0A3M9MWF5"/>